<evidence type="ECO:0008006" key="4">
    <source>
        <dbReference type="Google" id="ProtNLM"/>
    </source>
</evidence>
<feature type="chain" id="PRO_5046916012" description="ATP/GTP-binding protein" evidence="1">
    <location>
        <begin position="28"/>
        <end position="318"/>
    </location>
</feature>
<accession>A0ABX4QY36</accession>
<sequence>MRRVVGTTLVMLLALAGLLLVAEPAYADQVCQVTDLETGVCVVWVEVPGTPGTPGEEGDDVPEQTGGGEGCVWDGTALGITQPPPGPVPCSTDAGYWSNGLNCYIQLATPVPPAGDPAWQGHEPGDGAVYHCYQPQTGILVYLWSQDPPPDSGTTATPGEVARIAIEDMELKAINIGLAPEPGPGSVGLVGMPVWMWAASPDDHTFGPITASASAGGITITATARVHKVTWDMGDGTQVVCRNAGTPYRAEYGKQESPSCGHVYVTSSSREQDGKFSVTASSDWVVEWTGAGQSGVIRLNGLRRSVAIAVGEAQVLVQ</sequence>
<evidence type="ECO:0000313" key="2">
    <source>
        <dbReference type="EMBL" id="PKH41736.1"/>
    </source>
</evidence>
<protein>
    <recommendedName>
        <fullName evidence="4">ATP/GTP-binding protein</fullName>
    </recommendedName>
</protein>
<evidence type="ECO:0000256" key="1">
    <source>
        <dbReference type="SAM" id="SignalP"/>
    </source>
</evidence>
<comment type="caution">
    <text evidence="2">The sequence shown here is derived from an EMBL/GenBank/DDBJ whole genome shotgun (WGS) entry which is preliminary data.</text>
</comment>
<evidence type="ECO:0000313" key="3">
    <source>
        <dbReference type="Proteomes" id="UP000233565"/>
    </source>
</evidence>
<gene>
    <name evidence="2" type="ORF">CXG46_07610</name>
</gene>
<keyword evidence="1" id="KW-0732">Signal</keyword>
<keyword evidence="3" id="KW-1185">Reference proteome</keyword>
<reference evidence="2 3" key="1">
    <citation type="submission" date="2017-12" db="EMBL/GenBank/DDBJ databases">
        <title>Pharmacopeia of the Arctic Ocean.</title>
        <authorList>
            <person name="Collins E."/>
            <person name="Ducluzeau A.-L."/>
        </authorList>
    </citation>
    <scope>NUCLEOTIDE SEQUENCE [LARGE SCALE GENOMIC DNA]</scope>
    <source>
        <strain evidence="2 3">DSM 23325</strain>
    </source>
</reference>
<feature type="signal peptide" evidence="1">
    <location>
        <begin position="1"/>
        <end position="27"/>
    </location>
</feature>
<dbReference type="Proteomes" id="UP000233565">
    <property type="component" value="Unassembled WGS sequence"/>
</dbReference>
<proteinExistence type="predicted"/>
<organism evidence="2 3">
    <name type="scientific">Nocardioides alpinus</name>
    <dbReference type="NCBI Taxonomy" id="748909"/>
    <lineage>
        <taxon>Bacteria</taxon>
        <taxon>Bacillati</taxon>
        <taxon>Actinomycetota</taxon>
        <taxon>Actinomycetes</taxon>
        <taxon>Propionibacteriales</taxon>
        <taxon>Nocardioidaceae</taxon>
        <taxon>Nocardioides</taxon>
    </lineage>
</organism>
<name>A0ABX4QY36_9ACTN</name>
<dbReference type="EMBL" id="PJBV01000014">
    <property type="protein sequence ID" value="PKH41736.1"/>
    <property type="molecule type" value="Genomic_DNA"/>
</dbReference>